<dbReference type="EMBL" id="JACJIQ010000015">
    <property type="protein sequence ID" value="MBA9078787.1"/>
    <property type="molecule type" value="Genomic_DNA"/>
</dbReference>
<dbReference type="RefSeq" id="WP_182513899.1">
    <property type="nucleotide sequence ID" value="NZ_JACJIQ010000015.1"/>
</dbReference>
<dbReference type="AlphaFoldDB" id="A0A839GV98"/>
<evidence type="ECO:0000313" key="2">
    <source>
        <dbReference type="Proteomes" id="UP000563094"/>
    </source>
</evidence>
<dbReference type="Proteomes" id="UP000563094">
    <property type="component" value="Unassembled WGS sequence"/>
</dbReference>
<reference evidence="1 2" key="1">
    <citation type="submission" date="2020-08" db="EMBL/GenBank/DDBJ databases">
        <title>Genomic Encyclopedia of Type Strains, Phase IV (KMG-IV): sequencing the most valuable type-strain genomes for metagenomic binning, comparative biology and taxonomic classification.</title>
        <authorList>
            <person name="Goeker M."/>
        </authorList>
    </citation>
    <scope>NUCLEOTIDE SEQUENCE [LARGE SCALE GENOMIC DNA]</scope>
    <source>
        <strain evidence="1 2">DSM 29854</strain>
    </source>
</reference>
<name>A0A839GV98_9BACT</name>
<proteinExistence type="predicted"/>
<organism evidence="1 2">
    <name type="scientific">Rufibacter quisquiliarum</name>
    <dbReference type="NCBI Taxonomy" id="1549639"/>
    <lineage>
        <taxon>Bacteria</taxon>
        <taxon>Pseudomonadati</taxon>
        <taxon>Bacteroidota</taxon>
        <taxon>Cytophagia</taxon>
        <taxon>Cytophagales</taxon>
        <taxon>Hymenobacteraceae</taxon>
        <taxon>Rufibacter</taxon>
    </lineage>
</organism>
<comment type="caution">
    <text evidence="1">The sequence shown here is derived from an EMBL/GenBank/DDBJ whole genome shotgun (WGS) entry which is preliminary data.</text>
</comment>
<sequence length="482" mass="53899">MKPILKKRHVLFPLIILITTSCVNLSRRFKNHDFVWVNKKDLKKYVNIQTESYNIIEDSKPSTSSKDVSNFVRELSPEGQAEIFKALSSKSTSIDQFATSLTHKLVINNSSPSKIRVFPTTINKSIVFSVDRRWVSEGGNEDYRTFNRIADRLTNLEVSLDLPDSGNIEFNSWDKFVTDWVTVDLGKVTSSQQWSATANVSASTSAKTYGSNKSTLSNTIATKSGKSDIGLTENSDLNNSGGEILKGNEHSTSIGPSASLNLTDKYETNINLLLSRMKLSGTISKSSIVLRQEGAFGVDLSGNTSVSVQYNFNGDYADPITIFKVPDYYKATEAIPVASLLKNTAKWFFPNITEPVPGYLKYKYLYRHVNKNTVKHIPEARQSVTFFYGEIGQTSEIPPLKIDLIKPEDFKPITYRIGLETGGTIQYLKWDDEIINFETASEAASFVEYLINLSKTNNTYGTIKPAPTATQINNIKVKKYQN</sequence>
<accession>A0A839GV98</accession>
<evidence type="ECO:0008006" key="3">
    <source>
        <dbReference type="Google" id="ProtNLM"/>
    </source>
</evidence>
<keyword evidence="2" id="KW-1185">Reference proteome</keyword>
<protein>
    <recommendedName>
        <fullName evidence="3">Lipoprotein</fullName>
    </recommendedName>
</protein>
<dbReference type="PROSITE" id="PS51257">
    <property type="entry name" value="PROKAR_LIPOPROTEIN"/>
    <property type="match status" value="1"/>
</dbReference>
<gene>
    <name evidence="1" type="ORF">FHS90_003517</name>
</gene>
<evidence type="ECO:0000313" key="1">
    <source>
        <dbReference type="EMBL" id="MBA9078787.1"/>
    </source>
</evidence>